<dbReference type="EMBL" id="CP136891">
    <property type="protein sequence ID" value="WOK98016.1"/>
    <property type="molecule type" value="Genomic_DNA"/>
</dbReference>
<accession>A0AAQ3JXR6</accession>
<dbReference type="FunFam" id="2.160.20.10:FF:000004">
    <property type="entry name" value="Pectin lyase-like superfamily protein"/>
    <property type="match status" value="1"/>
</dbReference>
<dbReference type="InterPro" id="IPR006626">
    <property type="entry name" value="PbH1"/>
</dbReference>
<dbReference type="GO" id="GO:0005975">
    <property type="term" value="P:carbohydrate metabolic process"/>
    <property type="evidence" value="ECO:0007669"/>
    <property type="project" value="InterPro"/>
</dbReference>
<evidence type="ECO:0000256" key="6">
    <source>
        <dbReference type="ARBA" id="ARBA00023295"/>
    </source>
</evidence>
<keyword evidence="6 15" id="KW-0326">Glycosidase</keyword>
<keyword evidence="7" id="KW-0961">Cell wall biogenesis/degradation</keyword>
<feature type="compositionally biased region" description="Basic residues" evidence="16">
    <location>
        <begin position="1"/>
        <end position="10"/>
    </location>
</feature>
<evidence type="ECO:0000256" key="1">
    <source>
        <dbReference type="ARBA" id="ARBA00004191"/>
    </source>
</evidence>
<evidence type="ECO:0000256" key="14">
    <source>
        <dbReference type="PROSITE-ProRule" id="PRU10052"/>
    </source>
</evidence>
<dbReference type="GO" id="GO:0004650">
    <property type="term" value="F:polygalacturonase activity"/>
    <property type="evidence" value="ECO:0007669"/>
    <property type="project" value="InterPro"/>
</dbReference>
<dbReference type="SMART" id="SM00710">
    <property type="entry name" value="PbH1"/>
    <property type="match status" value="4"/>
</dbReference>
<evidence type="ECO:0000313" key="17">
    <source>
        <dbReference type="EMBL" id="WOK98016.1"/>
    </source>
</evidence>
<name>A0AAQ3JXR6_9LILI</name>
<dbReference type="GO" id="GO:0047911">
    <property type="term" value="F:galacturan 1,4-alpha-galacturonidase activity"/>
    <property type="evidence" value="ECO:0007669"/>
    <property type="project" value="UniProtKB-EC"/>
</dbReference>
<proteinExistence type="inferred from homology"/>
<dbReference type="EC" id="3.2.1.67" evidence="8"/>
<keyword evidence="18" id="KW-1185">Reference proteome</keyword>
<dbReference type="InterPro" id="IPR011050">
    <property type="entry name" value="Pectin_lyase_fold/virulence"/>
</dbReference>
<dbReference type="Proteomes" id="UP001327560">
    <property type="component" value="Chromosome 2"/>
</dbReference>
<evidence type="ECO:0000256" key="3">
    <source>
        <dbReference type="ARBA" id="ARBA00022512"/>
    </source>
</evidence>
<evidence type="ECO:0000256" key="15">
    <source>
        <dbReference type="RuleBase" id="RU361169"/>
    </source>
</evidence>
<dbReference type="Pfam" id="PF00295">
    <property type="entry name" value="Glyco_hydro_28"/>
    <property type="match status" value="1"/>
</dbReference>
<reference evidence="17 18" key="1">
    <citation type="submission" date="2023-10" db="EMBL/GenBank/DDBJ databases">
        <title>Chromosome-scale genome assembly provides insights into flower coloration mechanisms of Canna indica.</title>
        <authorList>
            <person name="Li C."/>
        </authorList>
    </citation>
    <scope>NUCLEOTIDE SEQUENCE [LARGE SCALE GENOMIC DNA]</scope>
    <source>
        <tissue evidence="17">Flower</tissue>
    </source>
</reference>
<evidence type="ECO:0000256" key="8">
    <source>
        <dbReference type="ARBA" id="ARBA00038933"/>
    </source>
</evidence>
<comment type="catalytic activity">
    <reaction evidence="10">
        <text>[(1-&gt;4)-alpha-D-galacturonosyl](n) + H2O = alpha-D-galacturonate + [(1-&gt;4)-alpha-D-galacturonosyl](n-1)</text>
        <dbReference type="Rhea" id="RHEA:14117"/>
        <dbReference type="Rhea" id="RHEA-COMP:14570"/>
        <dbReference type="Rhea" id="RHEA-COMP:14572"/>
        <dbReference type="ChEBI" id="CHEBI:15377"/>
        <dbReference type="ChEBI" id="CHEBI:58658"/>
        <dbReference type="ChEBI" id="CHEBI:140523"/>
        <dbReference type="EC" id="3.2.1.67"/>
    </reaction>
</comment>
<comment type="similarity">
    <text evidence="2 15">Belongs to the glycosyl hydrolase 28 family.</text>
</comment>
<dbReference type="PANTHER" id="PTHR31375">
    <property type="match status" value="1"/>
</dbReference>
<feature type="active site" evidence="14">
    <location>
        <position position="331"/>
    </location>
</feature>
<dbReference type="AlphaFoldDB" id="A0AAQ3JXR6"/>
<feature type="region of interest" description="Disordered" evidence="16">
    <location>
        <begin position="1"/>
        <end position="25"/>
    </location>
</feature>
<gene>
    <name evidence="17" type="ORF">Cni_G06724</name>
</gene>
<dbReference type="PROSITE" id="PS00502">
    <property type="entry name" value="POLYGALACTURONASE"/>
    <property type="match status" value="1"/>
</dbReference>
<dbReference type="InterPro" id="IPR012334">
    <property type="entry name" value="Pectin_lyas_fold"/>
</dbReference>
<keyword evidence="3" id="KW-0134">Cell wall</keyword>
<dbReference type="GO" id="GO:0071555">
    <property type="term" value="P:cell wall organization"/>
    <property type="evidence" value="ECO:0007669"/>
    <property type="project" value="UniProtKB-KW"/>
</dbReference>
<evidence type="ECO:0000256" key="12">
    <source>
        <dbReference type="ARBA" id="ARBA00068298"/>
    </source>
</evidence>
<evidence type="ECO:0000256" key="9">
    <source>
        <dbReference type="ARBA" id="ARBA00043142"/>
    </source>
</evidence>
<comment type="subcellular location">
    <subcellularLocation>
        <location evidence="1">Secreted</location>
        <location evidence="1">Cell wall</location>
    </subcellularLocation>
</comment>
<evidence type="ECO:0000313" key="18">
    <source>
        <dbReference type="Proteomes" id="UP001327560"/>
    </source>
</evidence>
<protein>
    <recommendedName>
        <fullName evidence="12">Exopolygalacturonase</fullName>
        <ecNumber evidence="8">3.2.1.67</ecNumber>
    </recommendedName>
    <alternativeName>
        <fullName evidence="9">Galacturan 1,4-alpha-galacturonidase</fullName>
    </alternativeName>
    <alternativeName>
        <fullName evidence="13">Pectinase</fullName>
    </alternativeName>
</protein>
<comment type="function">
    <text evidence="11">May function in depolymerizing pectin during pollen development, germination, and tube growth. Acts as an exo-polygalacturonase.</text>
</comment>
<evidence type="ECO:0000256" key="11">
    <source>
        <dbReference type="ARBA" id="ARBA00057651"/>
    </source>
</evidence>
<evidence type="ECO:0000256" key="10">
    <source>
        <dbReference type="ARBA" id="ARBA00048766"/>
    </source>
</evidence>
<organism evidence="17 18">
    <name type="scientific">Canna indica</name>
    <name type="common">Indian-shot</name>
    <dbReference type="NCBI Taxonomy" id="4628"/>
    <lineage>
        <taxon>Eukaryota</taxon>
        <taxon>Viridiplantae</taxon>
        <taxon>Streptophyta</taxon>
        <taxon>Embryophyta</taxon>
        <taxon>Tracheophyta</taxon>
        <taxon>Spermatophyta</taxon>
        <taxon>Magnoliopsida</taxon>
        <taxon>Liliopsida</taxon>
        <taxon>Zingiberales</taxon>
        <taxon>Cannaceae</taxon>
        <taxon>Canna</taxon>
    </lineage>
</organism>
<sequence>MPVPATRRRHLSGDIPSATHDSPPWAVATGGASTLSGQSRHGKVAPTMSRLAAVARDLYRAGGGYFLENLEDEVITEHGGNVTNDETRGASGIDNMADVGGTDDMASLTNNLHDYPVTRSEDYGAKGDGKTDSTKAFEEAWNAACSTKGKPRIFIPKGQYLVGPLMFKGPCKSGMVLKVKGQVVASTNLNIYKMNWIEFQYIDGLVISGGGRFNGQGASAWPHNECKKKRNCKVPPMSLVFSFVTNATISKISSIDSKFFHMHVFASKNMKFKFIKIIAPESSPNTDGIHIAESSNIKVIDSIIHTGDDCISIGPGSHNLLIARVFCGPGHGISIGSLGKYANEKDVVGLKVNNCTLSGTDNGLRIKTWQSSPSFLKVTDFIFEDIIMKNVYNPIIIDQEYCPFEHCAEKDPSLVKIKNIKFKNIKGTSTSEVAIKLKCSDSHPCEGVELSNINLKYNGENKNAITMSTCVNAHVISNGNVNPKSCI</sequence>
<evidence type="ECO:0000256" key="2">
    <source>
        <dbReference type="ARBA" id="ARBA00008834"/>
    </source>
</evidence>
<dbReference type="InterPro" id="IPR000743">
    <property type="entry name" value="Glyco_hydro_28"/>
</dbReference>
<evidence type="ECO:0000256" key="5">
    <source>
        <dbReference type="ARBA" id="ARBA00022801"/>
    </source>
</evidence>
<evidence type="ECO:0000256" key="13">
    <source>
        <dbReference type="ARBA" id="ARBA00083621"/>
    </source>
</evidence>
<evidence type="ECO:0000256" key="16">
    <source>
        <dbReference type="SAM" id="MobiDB-lite"/>
    </source>
</evidence>
<keyword evidence="4" id="KW-0964">Secreted</keyword>
<evidence type="ECO:0000256" key="7">
    <source>
        <dbReference type="ARBA" id="ARBA00023316"/>
    </source>
</evidence>
<evidence type="ECO:0000256" key="4">
    <source>
        <dbReference type="ARBA" id="ARBA00022525"/>
    </source>
</evidence>
<dbReference type="Gene3D" id="2.160.20.10">
    <property type="entry name" value="Single-stranded right-handed beta-helix, Pectin lyase-like"/>
    <property type="match status" value="1"/>
</dbReference>
<keyword evidence="5 15" id="KW-0378">Hydrolase</keyword>
<dbReference type="SUPFAM" id="SSF51126">
    <property type="entry name" value="Pectin lyase-like"/>
    <property type="match status" value="1"/>
</dbReference>